<evidence type="ECO:0000256" key="1">
    <source>
        <dbReference type="ARBA" id="ARBA00000085"/>
    </source>
</evidence>
<feature type="domain" description="PAC" evidence="7">
    <location>
        <begin position="348"/>
        <end position="400"/>
    </location>
</feature>
<dbReference type="Pfam" id="PF08448">
    <property type="entry name" value="PAS_4"/>
    <property type="match status" value="2"/>
</dbReference>
<protein>
    <recommendedName>
        <fullName evidence="2">histidine kinase</fullName>
        <ecNumber evidence="2">2.7.13.3</ecNumber>
    </recommendedName>
</protein>
<keyword evidence="5" id="KW-0418">Kinase</keyword>
<dbReference type="SMART" id="SM00091">
    <property type="entry name" value="PAS"/>
    <property type="match status" value="3"/>
</dbReference>
<keyword evidence="4" id="KW-0808">Transferase</keyword>
<evidence type="ECO:0000256" key="3">
    <source>
        <dbReference type="ARBA" id="ARBA00022553"/>
    </source>
</evidence>
<dbReference type="EMBL" id="CADCTQ010000679">
    <property type="protein sequence ID" value="CAA9344667.1"/>
    <property type="molecule type" value="Genomic_DNA"/>
</dbReference>
<dbReference type="InterPro" id="IPR013656">
    <property type="entry name" value="PAS_4"/>
</dbReference>
<evidence type="ECO:0000256" key="4">
    <source>
        <dbReference type="ARBA" id="ARBA00022679"/>
    </source>
</evidence>
<organism evidence="8">
    <name type="scientific">uncultured Cytophagales bacterium</name>
    <dbReference type="NCBI Taxonomy" id="158755"/>
    <lineage>
        <taxon>Bacteria</taxon>
        <taxon>Pseudomonadati</taxon>
        <taxon>Bacteroidota</taxon>
        <taxon>Sphingobacteriia</taxon>
        <taxon>Sphingobacteriales</taxon>
        <taxon>environmental samples</taxon>
    </lineage>
</organism>
<dbReference type="EC" id="2.7.13.3" evidence="2"/>
<reference evidence="8" key="1">
    <citation type="submission" date="2020-02" db="EMBL/GenBank/DDBJ databases">
        <authorList>
            <person name="Meier V. D."/>
        </authorList>
    </citation>
    <scope>NUCLEOTIDE SEQUENCE</scope>
    <source>
        <strain evidence="8">AVDCRST_MAG56</strain>
    </source>
</reference>
<dbReference type="InterPro" id="IPR000700">
    <property type="entry name" value="PAS-assoc_C"/>
</dbReference>
<keyword evidence="3" id="KW-0597">Phosphoprotein</keyword>
<evidence type="ECO:0000259" key="7">
    <source>
        <dbReference type="PROSITE" id="PS50113"/>
    </source>
</evidence>
<feature type="domain" description="PAS" evidence="6">
    <location>
        <begin position="157"/>
        <end position="227"/>
    </location>
</feature>
<dbReference type="PANTHER" id="PTHR43304">
    <property type="entry name" value="PHYTOCHROME-LIKE PROTEIN CPH1"/>
    <property type="match status" value="1"/>
</dbReference>
<comment type="catalytic activity">
    <reaction evidence="1">
        <text>ATP + protein L-histidine = ADP + protein N-phospho-L-histidine.</text>
        <dbReference type="EC" id="2.7.13.3"/>
    </reaction>
</comment>
<dbReference type="InterPro" id="IPR003661">
    <property type="entry name" value="HisK_dim/P_dom"/>
</dbReference>
<name>A0A6J4LYA9_9SPHI</name>
<dbReference type="SUPFAM" id="SSF55785">
    <property type="entry name" value="PYP-like sensor domain (PAS domain)"/>
    <property type="match status" value="3"/>
</dbReference>
<evidence type="ECO:0000256" key="5">
    <source>
        <dbReference type="ARBA" id="ARBA00022777"/>
    </source>
</evidence>
<gene>
    <name evidence="8" type="ORF">AVDCRST_MAG56-8108</name>
</gene>
<dbReference type="CDD" id="cd00082">
    <property type="entry name" value="HisKA"/>
    <property type="match status" value="1"/>
</dbReference>
<dbReference type="InterPro" id="IPR036097">
    <property type="entry name" value="HisK_dim/P_sf"/>
</dbReference>
<dbReference type="AlphaFoldDB" id="A0A6J4LYA9"/>
<dbReference type="PROSITE" id="PS50113">
    <property type="entry name" value="PAC"/>
    <property type="match status" value="1"/>
</dbReference>
<proteinExistence type="predicted"/>
<dbReference type="CDD" id="cd00130">
    <property type="entry name" value="PAS"/>
    <property type="match status" value="3"/>
</dbReference>
<dbReference type="Pfam" id="PF13426">
    <property type="entry name" value="PAS_9"/>
    <property type="match status" value="1"/>
</dbReference>
<dbReference type="InterPro" id="IPR000014">
    <property type="entry name" value="PAS"/>
</dbReference>
<evidence type="ECO:0000256" key="2">
    <source>
        <dbReference type="ARBA" id="ARBA00012438"/>
    </source>
</evidence>
<dbReference type="SUPFAM" id="SSF47384">
    <property type="entry name" value="Homodimeric domain of signal transducing histidine kinase"/>
    <property type="match status" value="1"/>
</dbReference>
<evidence type="ECO:0000259" key="6">
    <source>
        <dbReference type="PROSITE" id="PS50112"/>
    </source>
</evidence>
<evidence type="ECO:0000313" key="8">
    <source>
        <dbReference type="EMBL" id="CAA9344667.1"/>
    </source>
</evidence>
<dbReference type="Gene3D" id="3.30.450.20">
    <property type="entry name" value="PAS domain"/>
    <property type="match status" value="3"/>
</dbReference>
<dbReference type="PANTHER" id="PTHR43304:SF1">
    <property type="entry name" value="PAC DOMAIN-CONTAINING PROTEIN"/>
    <property type="match status" value="1"/>
</dbReference>
<dbReference type="NCBIfam" id="TIGR00229">
    <property type="entry name" value="sensory_box"/>
    <property type="match status" value="3"/>
</dbReference>
<dbReference type="PROSITE" id="PS50112">
    <property type="entry name" value="PAS"/>
    <property type="match status" value="1"/>
</dbReference>
<accession>A0A6J4LYA9</accession>
<dbReference type="InterPro" id="IPR035965">
    <property type="entry name" value="PAS-like_dom_sf"/>
</dbReference>
<dbReference type="InterPro" id="IPR052162">
    <property type="entry name" value="Sensor_kinase/Photoreceptor"/>
</dbReference>
<sequence>MFLNFGFWDCGQFARYLLQNQLYMKDGSFDDQLLHFLIDSSTYYVVRTNLQGLYTYVNPHFQRKFSYMTDNFAGLPFQETIHPGDVETCNQAAIHCITQPGKPVKLAIRKSSPTGDFYWTSWEFIGVTDAAGATSEILCIGHDITEGVTAEIKYTKTSHKMDAILDTITDGFFVVDRNWRIIQANRAFENLLHARREEQVGQFLWDLYPDAASLRFYAEAHRAVREQQVVHLEEFYPSFNTWFAVAAYPSEEGLTVYFRDVTERKQQENELRDSLYKLRAILNSTTDVNFFIDAGRTILSFNRRAGDDARMRFGRELKAGQRIYEYIPDEDRTRFDILFKRALGGDRLEIEYLMQYPRGAAHWVRVDFHPVRDDEDNTIGVALNVVDINDRKQAEIQIRNQNERLLEITRVQSHELRRPVANMLGLVYLFNYENPSDEFNQTLLRSMKLTASELDTIIHRIVAMTQEL</sequence>
<dbReference type="GO" id="GO:0000155">
    <property type="term" value="F:phosphorelay sensor kinase activity"/>
    <property type="evidence" value="ECO:0007669"/>
    <property type="project" value="InterPro"/>
</dbReference>